<organism evidence="7 8">
    <name type="scientific">Hyalella azteca</name>
    <name type="common">Amphipod</name>
    <dbReference type="NCBI Taxonomy" id="294128"/>
    <lineage>
        <taxon>Eukaryota</taxon>
        <taxon>Metazoa</taxon>
        <taxon>Ecdysozoa</taxon>
        <taxon>Arthropoda</taxon>
        <taxon>Crustacea</taxon>
        <taxon>Multicrustacea</taxon>
        <taxon>Malacostraca</taxon>
        <taxon>Eumalacostraca</taxon>
        <taxon>Peracarida</taxon>
        <taxon>Amphipoda</taxon>
        <taxon>Senticaudata</taxon>
        <taxon>Talitrida</taxon>
        <taxon>Talitroidea</taxon>
        <taxon>Hyalellidae</taxon>
        <taxon>Hyalella</taxon>
    </lineage>
</organism>
<evidence type="ECO:0000256" key="3">
    <source>
        <dbReference type="ARBA" id="ARBA00022946"/>
    </source>
</evidence>
<dbReference type="RefSeq" id="XP_018014295.1">
    <property type="nucleotide sequence ID" value="XM_018158806.2"/>
</dbReference>
<keyword evidence="5" id="KW-0786">Thiamine pyrophosphate</keyword>
<accession>A0A8B7NKV6</accession>
<gene>
    <name evidence="8" type="primary">LOC108671297</name>
</gene>
<keyword evidence="7" id="KW-1185">Reference proteome</keyword>
<dbReference type="GO" id="GO:0030976">
    <property type="term" value="F:thiamine pyrophosphate binding"/>
    <property type="evidence" value="ECO:0007669"/>
    <property type="project" value="InterPro"/>
</dbReference>
<dbReference type="NCBIfam" id="TIGR00239">
    <property type="entry name" value="2oxo_dh_E1"/>
    <property type="match status" value="1"/>
</dbReference>
<evidence type="ECO:0000256" key="4">
    <source>
        <dbReference type="ARBA" id="ARBA00023002"/>
    </source>
</evidence>
<dbReference type="PANTHER" id="PTHR23152">
    <property type="entry name" value="2-OXOGLUTARATE DEHYDROGENASE"/>
    <property type="match status" value="1"/>
</dbReference>
<dbReference type="Gene3D" id="3.40.50.12470">
    <property type="match status" value="1"/>
</dbReference>
<evidence type="ECO:0000256" key="2">
    <source>
        <dbReference type="ARBA" id="ARBA00006936"/>
    </source>
</evidence>
<evidence type="ECO:0000313" key="7">
    <source>
        <dbReference type="Proteomes" id="UP000694843"/>
    </source>
</evidence>
<dbReference type="SMART" id="SM00861">
    <property type="entry name" value="Transket_pyr"/>
    <property type="match status" value="1"/>
</dbReference>
<dbReference type="Gene3D" id="1.10.287.1150">
    <property type="entry name" value="TPP helical domain"/>
    <property type="match status" value="1"/>
</dbReference>
<feature type="domain" description="Transketolase-like pyrimidine-binding" evidence="6">
    <location>
        <begin position="587"/>
        <end position="790"/>
    </location>
</feature>
<dbReference type="InterPro" id="IPR031717">
    <property type="entry name" value="ODO-1/KGD_C"/>
</dbReference>
<dbReference type="KEGG" id="hazt:108671297"/>
<comment type="cofactor">
    <cofactor evidence="1">
        <name>thiamine diphosphate</name>
        <dbReference type="ChEBI" id="CHEBI:58937"/>
    </cofactor>
</comment>
<protein>
    <submittedName>
        <fullName evidence="8">Probable 2-oxoglutarate dehydrogenase E1 component DHKTD1, mitochondrial</fullName>
    </submittedName>
</protein>
<dbReference type="PIRSF" id="PIRSF000157">
    <property type="entry name" value="Oxoglu_dh_E1"/>
    <property type="match status" value="1"/>
</dbReference>
<evidence type="ECO:0000256" key="5">
    <source>
        <dbReference type="ARBA" id="ARBA00023052"/>
    </source>
</evidence>
<dbReference type="Gene3D" id="3.40.50.970">
    <property type="match status" value="1"/>
</dbReference>
<dbReference type="OrthoDB" id="413077at2759"/>
<dbReference type="AlphaFoldDB" id="A0A8B7NKV6"/>
<dbReference type="InterPro" id="IPR042179">
    <property type="entry name" value="KGD_C_sf"/>
</dbReference>
<dbReference type="PANTHER" id="PTHR23152:SF4">
    <property type="entry name" value="2-OXOADIPATE DEHYDROGENASE COMPLEX COMPONENT E1"/>
    <property type="match status" value="1"/>
</dbReference>
<dbReference type="InterPro" id="IPR029061">
    <property type="entry name" value="THDP-binding"/>
</dbReference>
<name>A0A8B7NKV6_HYAAZ</name>
<dbReference type="InterPro" id="IPR001017">
    <property type="entry name" value="DH_E1"/>
</dbReference>
<dbReference type="Gene3D" id="3.40.50.11610">
    <property type="entry name" value="Multifunctional 2-oxoglutarate metabolism enzyme, C-terminal domain"/>
    <property type="match status" value="1"/>
</dbReference>
<reference evidence="8" key="1">
    <citation type="submission" date="2025-08" db="UniProtKB">
        <authorList>
            <consortium name="RefSeq"/>
        </authorList>
    </citation>
    <scope>IDENTIFICATION</scope>
    <source>
        <tissue evidence="8">Whole organism</tissue>
    </source>
</reference>
<dbReference type="OMA" id="PAQYYHV"/>
<dbReference type="Pfam" id="PF00676">
    <property type="entry name" value="E1_dh"/>
    <property type="match status" value="1"/>
</dbReference>
<keyword evidence="3" id="KW-0809">Transit peptide</keyword>
<dbReference type="SUPFAM" id="SSF52518">
    <property type="entry name" value="Thiamin diphosphate-binding fold (THDP-binding)"/>
    <property type="match status" value="2"/>
</dbReference>
<dbReference type="NCBIfam" id="NF006914">
    <property type="entry name" value="PRK09404.1"/>
    <property type="match status" value="1"/>
</dbReference>
<dbReference type="GeneID" id="108671297"/>
<proteinExistence type="inferred from homology"/>
<evidence type="ECO:0000256" key="1">
    <source>
        <dbReference type="ARBA" id="ARBA00001964"/>
    </source>
</evidence>
<dbReference type="Pfam" id="PF16870">
    <property type="entry name" value="OxoGdeHyase_C"/>
    <property type="match status" value="1"/>
</dbReference>
<dbReference type="GO" id="GO:0016624">
    <property type="term" value="F:oxidoreductase activity, acting on the aldehyde or oxo group of donors, disulfide as acceptor"/>
    <property type="evidence" value="ECO:0007669"/>
    <property type="project" value="InterPro"/>
</dbReference>
<comment type="similarity">
    <text evidence="2">Belongs to the alpha-ketoglutarate dehydrogenase family.</text>
</comment>
<evidence type="ECO:0000259" key="6">
    <source>
        <dbReference type="SMART" id="SM00861"/>
    </source>
</evidence>
<dbReference type="InterPro" id="IPR011603">
    <property type="entry name" value="2oxoglutarate_DH_E1"/>
</dbReference>
<sequence length="936" mass="103162">MHCGRLLVKTLKAQVIGQNAIYWRNSKATLHQLAANGTFGDTVLPSSSYQVPEDIMAARARHSNEYSLVDAYRKYGHLKADVNPVYANKQVVPELEPTQYGVSPSLDPSAGSVLYSQENYASLDQLTNSLKQLYCGPVGIEFMHLPTAAEREWFAREIESGTLLEPFTDDEKIHMLKLLLKSKCLDVFLSSKFPSVKRYSGEGAEALMCFYFYTFGTLAQSGVPHVAVGMAHRGRLNLLTGLLELPLAALFSKMLGRAEFSEEFLFTGDTLMHMTSAAEMLFTDGSRTLVEMLANPSHLEAVNPVALGYTRALHRRRGVGQYTAPPRCSATSCETVLSGAPSSSAPVALLVHGDAALRGQGVLQETLMMTSVPHFSVGGALHVVVNNQIGFTTEAAGRASDVALVSRVPIISVNGEQPEAVARAARLAVLYQQRFGRDVFVDVLCWRHHGHNELDNPRLTNPRMYNIVDAKTPIPEQYAAALVQQQVITEAQVTEYTRDVTEEMTRCYEKAQSYSPPASIIHSRWDGLTQSPQSCVEVWDTGVPTDTLKFVAAKSVEIPPAFNVHPHLLRTHVAGRLKRLNDSAAALDWATAEAMALGSILLQGVGVRLSGQDVGRGTFAHRNCQLVDQTTEARYEPLNHLTDDQTAYLEVANSILSEEAVLGFEYGMSINNKDVLHLWEAQFGDFFNGAQTVIDAFISSGESKWLYQSGLVLMLPHGFDGAGPEHSSCRIERFLTDSQSAEHIADSSGTNWTVATPTTPAQYFHLLRQQIVRPYRKPLIIVAPKTMLRMPAATSHISHMAPGTHFLPVIDDASVRESDGVRRVVFVSGKHFYALADERAKRGISDTALVRVESLCPFPAHELHHVLKKYSKAKKLVWAQEEPRNMGAWPFVFPRFLNICGAKVSYAGREPLCTPAVGVTERHRQEASHILDLVFA</sequence>
<keyword evidence="4" id="KW-0560">Oxidoreductase</keyword>
<dbReference type="Pfam" id="PF02779">
    <property type="entry name" value="Transket_pyr"/>
    <property type="match status" value="1"/>
</dbReference>
<evidence type="ECO:0000313" key="8">
    <source>
        <dbReference type="RefSeq" id="XP_018014295.1"/>
    </source>
</evidence>
<dbReference type="Proteomes" id="UP000694843">
    <property type="component" value="Unplaced"/>
</dbReference>
<dbReference type="InterPro" id="IPR005475">
    <property type="entry name" value="Transketolase-like_Pyr-bd"/>
</dbReference>